<accession>A0A183IF41</accession>
<feature type="chain" id="PRO_5043140044" evidence="1">
    <location>
        <begin position="35"/>
        <end position="95"/>
    </location>
</feature>
<dbReference type="EMBL" id="UZAM01007140">
    <property type="protein sequence ID" value="VDO96975.1"/>
    <property type="molecule type" value="Genomic_DNA"/>
</dbReference>
<dbReference type="WBParaSite" id="SBAD_0000234001-mRNA-1">
    <property type="protein sequence ID" value="SBAD_0000234001-mRNA-1"/>
    <property type="gene ID" value="SBAD_0000234001"/>
</dbReference>
<reference evidence="4" key="1">
    <citation type="submission" date="2016-06" db="UniProtKB">
        <authorList>
            <consortium name="WormBaseParasite"/>
        </authorList>
    </citation>
    <scope>IDENTIFICATION</scope>
</reference>
<evidence type="ECO:0000313" key="4">
    <source>
        <dbReference type="WBParaSite" id="SBAD_0000234001-mRNA-1"/>
    </source>
</evidence>
<sequence length="95" mass="9997">MAASMVKVFSCCFLGLLVRLFFLGGDSLLRGAAGGPNCSLTLDGTTVVDVGVPGDKEDVSVGEFCKRRPTNNGLLLTLTAVVFSGRENVPLLDEF</sequence>
<keyword evidence="1" id="KW-0732">Signal</keyword>
<name>A0A183IF41_9BILA</name>
<proteinExistence type="predicted"/>
<organism evidence="4">
    <name type="scientific">Soboliphyme baturini</name>
    <dbReference type="NCBI Taxonomy" id="241478"/>
    <lineage>
        <taxon>Eukaryota</taxon>
        <taxon>Metazoa</taxon>
        <taxon>Ecdysozoa</taxon>
        <taxon>Nematoda</taxon>
        <taxon>Enoplea</taxon>
        <taxon>Dorylaimia</taxon>
        <taxon>Dioctophymatida</taxon>
        <taxon>Dioctophymatoidea</taxon>
        <taxon>Soboliphymatidae</taxon>
        <taxon>Soboliphyme</taxon>
    </lineage>
</organism>
<gene>
    <name evidence="2" type="ORF">SBAD_LOCUS2235</name>
</gene>
<reference evidence="2 3" key="2">
    <citation type="submission" date="2018-11" db="EMBL/GenBank/DDBJ databases">
        <authorList>
            <consortium name="Pathogen Informatics"/>
        </authorList>
    </citation>
    <scope>NUCLEOTIDE SEQUENCE [LARGE SCALE GENOMIC DNA]</scope>
</reference>
<protein>
    <submittedName>
        <fullName evidence="4">Secreted protein</fullName>
    </submittedName>
</protein>
<evidence type="ECO:0000256" key="1">
    <source>
        <dbReference type="SAM" id="SignalP"/>
    </source>
</evidence>
<evidence type="ECO:0000313" key="3">
    <source>
        <dbReference type="Proteomes" id="UP000270296"/>
    </source>
</evidence>
<feature type="signal peptide" evidence="1">
    <location>
        <begin position="1"/>
        <end position="34"/>
    </location>
</feature>
<dbReference type="Proteomes" id="UP000270296">
    <property type="component" value="Unassembled WGS sequence"/>
</dbReference>
<evidence type="ECO:0000313" key="2">
    <source>
        <dbReference type="EMBL" id="VDO96975.1"/>
    </source>
</evidence>
<dbReference type="AlphaFoldDB" id="A0A183IF41"/>
<keyword evidence="3" id="KW-1185">Reference proteome</keyword>